<evidence type="ECO:0000256" key="2">
    <source>
        <dbReference type="ARBA" id="ARBA00023015"/>
    </source>
</evidence>
<dbReference type="EMBL" id="LT629710">
    <property type="protein sequence ID" value="SDO82218.1"/>
    <property type="molecule type" value="Genomic_DNA"/>
</dbReference>
<dbReference type="Proteomes" id="UP000198741">
    <property type="component" value="Chromosome I"/>
</dbReference>
<evidence type="ECO:0000259" key="5">
    <source>
        <dbReference type="Pfam" id="PF04542"/>
    </source>
</evidence>
<evidence type="ECO:0000256" key="3">
    <source>
        <dbReference type="ARBA" id="ARBA00023082"/>
    </source>
</evidence>
<dbReference type="InterPro" id="IPR013325">
    <property type="entry name" value="RNA_pol_sigma_r2"/>
</dbReference>
<proteinExistence type="inferred from homology"/>
<feature type="domain" description="RNA polymerase sigma factor 70 region 4 type 2" evidence="6">
    <location>
        <begin position="112"/>
        <end position="164"/>
    </location>
</feature>
<sequence length="172" mass="19097">MSEVAVMPVASGGDSERARSFSRWVVPELPVLAAIARRTVPAADAEDLVQETLERAWRRWETYDPARGSARVWLAGILFDRVRRRRARSAPPPHQSRLPASDAGPVSIADRVDIERAIDGLPTRQRELVLLYYLADLPINEVAGMLGITAGAAKSQLFDARTHLRAMMKDDQ</sequence>
<evidence type="ECO:0000256" key="4">
    <source>
        <dbReference type="ARBA" id="ARBA00023163"/>
    </source>
</evidence>
<keyword evidence="3" id="KW-0731">Sigma factor</keyword>
<reference evidence="7 8" key="1">
    <citation type="submission" date="2016-10" db="EMBL/GenBank/DDBJ databases">
        <authorList>
            <person name="de Groot N.N."/>
        </authorList>
    </citation>
    <scope>NUCLEOTIDE SEQUENCE [LARGE SCALE GENOMIC DNA]</scope>
    <source>
        <strain evidence="8">P4-7,KCTC 19426,CECT 7604</strain>
    </source>
</reference>
<gene>
    <name evidence="7" type="ORF">SAMN04515671_2067</name>
</gene>
<dbReference type="RefSeq" id="WP_090475878.1">
    <property type="nucleotide sequence ID" value="NZ_LT629710.1"/>
</dbReference>
<keyword evidence="4" id="KW-0804">Transcription</keyword>
<dbReference type="GO" id="GO:0016987">
    <property type="term" value="F:sigma factor activity"/>
    <property type="evidence" value="ECO:0007669"/>
    <property type="project" value="UniProtKB-KW"/>
</dbReference>
<dbReference type="Gene3D" id="1.10.1740.10">
    <property type="match status" value="1"/>
</dbReference>
<dbReference type="OrthoDB" id="3777963at2"/>
<dbReference type="CDD" id="cd06171">
    <property type="entry name" value="Sigma70_r4"/>
    <property type="match status" value="1"/>
</dbReference>
<dbReference type="GO" id="GO:0003677">
    <property type="term" value="F:DNA binding"/>
    <property type="evidence" value="ECO:0007669"/>
    <property type="project" value="InterPro"/>
</dbReference>
<organism evidence="7 8">
    <name type="scientific">Nakamurella panacisegetis</name>
    <dbReference type="NCBI Taxonomy" id="1090615"/>
    <lineage>
        <taxon>Bacteria</taxon>
        <taxon>Bacillati</taxon>
        <taxon>Actinomycetota</taxon>
        <taxon>Actinomycetes</taxon>
        <taxon>Nakamurellales</taxon>
        <taxon>Nakamurellaceae</taxon>
        <taxon>Nakamurella</taxon>
    </lineage>
</organism>
<dbReference type="STRING" id="1090615.SAMN04515671_2067"/>
<accession>A0A1H0MP58</accession>
<dbReference type="InterPro" id="IPR039425">
    <property type="entry name" value="RNA_pol_sigma-70-like"/>
</dbReference>
<feature type="domain" description="RNA polymerase sigma-70 region 2" evidence="5">
    <location>
        <begin position="29"/>
        <end position="85"/>
    </location>
</feature>
<dbReference type="InterPro" id="IPR013324">
    <property type="entry name" value="RNA_pol_sigma_r3/r4-like"/>
</dbReference>
<protein>
    <submittedName>
        <fullName evidence="7">RNA polymerase sigma-70 factor, ECF subfamily</fullName>
    </submittedName>
</protein>
<dbReference type="InterPro" id="IPR007627">
    <property type="entry name" value="RNA_pol_sigma70_r2"/>
</dbReference>
<dbReference type="Gene3D" id="1.10.10.10">
    <property type="entry name" value="Winged helix-like DNA-binding domain superfamily/Winged helix DNA-binding domain"/>
    <property type="match status" value="1"/>
</dbReference>
<evidence type="ECO:0000313" key="7">
    <source>
        <dbReference type="EMBL" id="SDO82218.1"/>
    </source>
</evidence>
<dbReference type="Pfam" id="PF04542">
    <property type="entry name" value="Sigma70_r2"/>
    <property type="match status" value="1"/>
</dbReference>
<dbReference type="SUPFAM" id="SSF88659">
    <property type="entry name" value="Sigma3 and sigma4 domains of RNA polymerase sigma factors"/>
    <property type="match status" value="1"/>
</dbReference>
<dbReference type="PANTHER" id="PTHR43133:SF25">
    <property type="entry name" value="RNA POLYMERASE SIGMA FACTOR RFAY-RELATED"/>
    <property type="match status" value="1"/>
</dbReference>
<keyword evidence="2" id="KW-0805">Transcription regulation</keyword>
<evidence type="ECO:0000256" key="1">
    <source>
        <dbReference type="ARBA" id="ARBA00010641"/>
    </source>
</evidence>
<dbReference type="SUPFAM" id="SSF88946">
    <property type="entry name" value="Sigma2 domain of RNA polymerase sigma factors"/>
    <property type="match status" value="1"/>
</dbReference>
<keyword evidence="8" id="KW-1185">Reference proteome</keyword>
<dbReference type="InterPro" id="IPR013249">
    <property type="entry name" value="RNA_pol_sigma70_r4_t2"/>
</dbReference>
<dbReference type="InterPro" id="IPR014284">
    <property type="entry name" value="RNA_pol_sigma-70_dom"/>
</dbReference>
<name>A0A1H0MP58_9ACTN</name>
<dbReference type="AlphaFoldDB" id="A0A1H0MP58"/>
<dbReference type="InterPro" id="IPR036388">
    <property type="entry name" value="WH-like_DNA-bd_sf"/>
</dbReference>
<dbReference type="PANTHER" id="PTHR43133">
    <property type="entry name" value="RNA POLYMERASE ECF-TYPE SIGMA FACTO"/>
    <property type="match status" value="1"/>
</dbReference>
<evidence type="ECO:0000259" key="6">
    <source>
        <dbReference type="Pfam" id="PF08281"/>
    </source>
</evidence>
<dbReference type="Pfam" id="PF08281">
    <property type="entry name" value="Sigma70_r4_2"/>
    <property type="match status" value="1"/>
</dbReference>
<dbReference type="NCBIfam" id="TIGR02937">
    <property type="entry name" value="sigma70-ECF"/>
    <property type="match status" value="1"/>
</dbReference>
<dbReference type="GO" id="GO:0006352">
    <property type="term" value="P:DNA-templated transcription initiation"/>
    <property type="evidence" value="ECO:0007669"/>
    <property type="project" value="InterPro"/>
</dbReference>
<evidence type="ECO:0000313" key="8">
    <source>
        <dbReference type="Proteomes" id="UP000198741"/>
    </source>
</evidence>
<comment type="similarity">
    <text evidence="1">Belongs to the sigma-70 factor family. ECF subfamily.</text>
</comment>